<accession>A0AAD4QT11</accession>
<dbReference type="EMBL" id="JAKKPZ010000237">
    <property type="protein sequence ID" value="KAI1698059.1"/>
    <property type="molecule type" value="Genomic_DNA"/>
</dbReference>
<dbReference type="AlphaFoldDB" id="A0AAD4QT11"/>
<evidence type="ECO:0008006" key="4">
    <source>
        <dbReference type="Google" id="ProtNLM"/>
    </source>
</evidence>
<keyword evidence="3" id="KW-1185">Reference proteome</keyword>
<name>A0AAD4QT11_9BILA</name>
<feature type="compositionally biased region" description="Polar residues" evidence="1">
    <location>
        <begin position="282"/>
        <end position="311"/>
    </location>
</feature>
<dbReference type="SUPFAM" id="SSF50156">
    <property type="entry name" value="PDZ domain-like"/>
    <property type="match status" value="1"/>
</dbReference>
<comment type="caution">
    <text evidence="2">The sequence shown here is derived from an EMBL/GenBank/DDBJ whole genome shotgun (WGS) entry which is preliminary data.</text>
</comment>
<organism evidence="2 3">
    <name type="scientific">Ditylenchus destructor</name>
    <dbReference type="NCBI Taxonomy" id="166010"/>
    <lineage>
        <taxon>Eukaryota</taxon>
        <taxon>Metazoa</taxon>
        <taxon>Ecdysozoa</taxon>
        <taxon>Nematoda</taxon>
        <taxon>Chromadorea</taxon>
        <taxon>Rhabditida</taxon>
        <taxon>Tylenchina</taxon>
        <taxon>Tylenchomorpha</taxon>
        <taxon>Sphaerularioidea</taxon>
        <taxon>Anguinidae</taxon>
        <taxon>Anguininae</taxon>
        <taxon>Ditylenchus</taxon>
    </lineage>
</organism>
<sequence length="1033" mass="116770">MLEGPGAQSPDRTSARAQQIASDELIARQILPEGIAISEMCDLRETAVQKIAFDNWSVDGSSLHALLCFMAYNSETPAVVVSPRYMESFMLDRQYIAIGSAESGPLNNLYRNSERPWELAIIPTIPFVNHWTMAVYRRGENIIRHYDPYSPAIGGHIIPRIPISGAAQQRIIRAVGELLGAGNEAEISRLHVQDMPIAAMNVQPFGDNTCGFRTALIAEHLLQSDSNTIDCRLPDFNIDTERGRLLRMLSGLIDGNLPEYERRIGSTVRANQAVESAERSPKSASVKSPSHGSQKGKYSSPNIFSSSGSEHHSQGFSGASLLSLQKSTISEKAGLSYSRQNILDTKDPFESLNLMEKSLGFHVEAKDGKVLVADVCESTPASRAGLHIGMEVLRLGNINIGSQATDPDNLQTTIKMCNDYIRDYPSHELDMSVRMNLRLTRQPLEDESMRQITQTQPKPLALSKKTDRSEIYATNLAEIQNLILKESQPEPAKETGLFRDDVEIHAEDIQNYQQNRNFNSIASVAVSLLKNIVFVPVQIRISSNTFLYALIVVFFRMNIVEYYPYYDARYTEHPNDIIRQLLADLVDVKELDDRWKFVIKLAPLFRLPRRSALKSLVRSAIYILDTANHIARNVGISNSTEDQIHRRIASELIRGLIEDGLEIEGEHLRICKKFLLYRMDDTLRQLSAESRQYVIRTKFAESRRQNLYRYSLHKKEEATRNINLNSNIYRGDILLLRQHLPYNELVGKNKRIPATMLKNILCLSANGDPFNPMTVLQAYMDDGAEFSERVVLENTDSFILSNHEQNIYILYVGQTDVFNPLLTVFLLLRMVEGGAVEEVGDIHAVKFLSNFARRGYTTKYWHERRNIDVKIVLADVSPSGLLNIGKLQINRLAQGIIAQRRLAVMERHGSLVASRNMNYRHKPLYERYTIRRGRNKDRQFLNQSIQRSQTKKRHLSCTDALEDGALKTVQQPNQFTVREEAKSGETQIFGQSDPSILNTPHHSGLPAPECAIFHSSDMSPVVTLYASRDISEE</sequence>
<dbReference type="Proteomes" id="UP001201812">
    <property type="component" value="Unassembled WGS sequence"/>
</dbReference>
<evidence type="ECO:0000256" key="1">
    <source>
        <dbReference type="SAM" id="MobiDB-lite"/>
    </source>
</evidence>
<dbReference type="InterPro" id="IPR036034">
    <property type="entry name" value="PDZ_sf"/>
</dbReference>
<gene>
    <name evidence="2" type="ORF">DdX_18129</name>
</gene>
<feature type="region of interest" description="Disordered" evidence="1">
    <location>
        <begin position="271"/>
        <end position="311"/>
    </location>
</feature>
<protein>
    <recommendedName>
        <fullName evidence="4">PDZ domain-containing protein</fullName>
    </recommendedName>
</protein>
<evidence type="ECO:0000313" key="3">
    <source>
        <dbReference type="Proteomes" id="UP001201812"/>
    </source>
</evidence>
<proteinExistence type="predicted"/>
<reference evidence="2" key="1">
    <citation type="submission" date="2022-01" db="EMBL/GenBank/DDBJ databases">
        <title>Genome Sequence Resource for Two Populations of Ditylenchus destructor, the Migratory Endoparasitic Phytonematode.</title>
        <authorList>
            <person name="Zhang H."/>
            <person name="Lin R."/>
            <person name="Xie B."/>
        </authorList>
    </citation>
    <scope>NUCLEOTIDE SEQUENCE</scope>
    <source>
        <strain evidence="2">BazhouSP</strain>
    </source>
</reference>
<evidence type="ECO:0000313" key="2">
    <source>
        <dbReference type="EMBL" id="KAI1698059.1"/>
    </source>
</evidence>